<reference evidence="1 2" key="1">
    <citation type="submission" date="2016-03" db="EMBL/GenBank/DDBJ databases">
        <title>Cyphomyrmex costatus WGS genome.</title>
        <authorList>
            <person name="Nygaard S."/>
            <person name="Hu H."/>
            <person name="Boomsma J."/>
            <person name="Zhang G."/>
        </authorList>
    </citation>
    <scope>NUCLEOTIDE SEQUENCE [LARGE SCALE GENOMIC DNA]</scope>
    <source>
        <strain evidence="1">MS0001</strain>
        <tissue evidence="1">Whole body</tissue>
    </source>
</reference>
<gene>
    <name evidence="1" type="ORF">ALC62_09466</name>
</gene>
<dbReference type="AlphaFoldDB" id="A0A195CGK6"/>
<organism evidence="1 2">
    <name type="scientific">Cyphomyrmex costatus</name>
    <dbReference type="NCBI Taxonomy" id="456900"/>
    <lineage>
        <taxon>Eukaryota</taxon>
        <taxon>Metazoa</taxon>
        <taxon>Ecdysozoa</taxon>
        <taxon>Arthropoda</taxon>
        <taxon>Hexapoda</taxon>
        <taxon>Insecta</taxon>
        <taxon>Pterygota</taxon>
        <taxon>Neoptera</taxon>
        <taxon>Endopterygota</taxon>
        <taxon>Hymenoptera</taxon>
        <taxon>Apocrita</taxon>
        <taxon>Aculeata</taxon>
        <taxon>Formicoidea</taxon>
        <taxon>Formicidae</taxon>
        <taxon>Myrmicinae</taxon>
        <taxon>Cyphomyrmex</taxon>
    </lineage>
</organism>
<proteinExistence type="predicted"/>
<accession>A0A195CGK6</accession>
<keyword evidence="2" id="KW-1185">Reference proteome</keyword>
<protein>
    <submittedName>
        <fullName evidence="1">Uncharacterized protein</fullName>
    </submittedName>
</protein>
<dbReference type="EMBL" id="KQ977791">
    <property type="protein sequence ID" value="KYM99847.1"/>
    <property type="molecule type" value="Genomic_DNA"/>
</dbReference>
<evidence type="ECO:0000313" key="1">
    <source>
        <dbReference type="EMBL" id="KYM99847.1"/>
    </source>
</evidence>
<evidence type="ECO:0000313" key="2">
    <source>
        <dbReference type="Proteomes" id="UP000078542"/>
    </source>
</evidence>
<sequence>MNGCTINSKDRCRESGAHGVAKNLLFTQKYVTLESSRTKVDVSTPHRKQVFLYHRETLTFPSSLSSLPPSFEERPPTPALVSFPLLVLLGTARIFDLPPFHNKFKRS</sequence>
<name>A0A195CGK6_9HYME</name>
<dbReference type="Proteomes" id="UP000078542">
    <property type="component" value="Unassembled WGS sequence"/>
</dbReference>